<dbReference type="KEGG" id="lyd:D7I47_08925"/>
<protein>
    <recommendedName>
        <fullName evidence="4">Large extracellular alpha-helical protein</fullName>
    </recommendedName>
</protein>
<feature type="region of interest" description="Disordered" evidence="1">
    <location>
        <begin position="1"/>
        <end position="58"/>
    </location>
</feature>
<dbReference type="InterPro" id="IPR036698">
    <property type="entry name" value="TM1070-like_sf"/>
</dbReference>
<proteinExistence type="predicted"/>
<dbReference type="InterPro" id="IPR043777">
    <property type="entry name" value="DUF5719"/>
</dbReference>
<name>A0A387B9D1_9MICO</name>
<evidence type="ECO:0000313" key="2">
    <source>
        <dbReference type="EMBL" id="AYF98368.1"/>
    </source>
</evidence>
<dbReference type="Gene3D" id="2.60.290.11">
    <property type="entry name" value="TM1070-like"/>
    <property type="match status" value="1"/>
</dbReference>
<dbReference type="AlphaFoldDB" id="A0A387B9D1"/>
<reference evidence="3" key="1">
    <citation type="submission" date="2018-09" db="EMBL/GenBank/DDBJ databases">
        <title>Genome sequencing of strain 2DFWR-13.</title>
        <authorList>
            <person name="Heo J."/>
            <person name="Kim S.-J."/>
            <person name="Kwon S.-W."/>
        </authorList>
    </citation>
    <scope>NUCLEOTIDE SEQUENCE [LARGE SCALE GENOMIC DNA]</scope>
    <source>
        <strain evidence="3">2DFWR-13</strain>
    </source>
</reference>
<feature type="compositionally biased region" description="Low complexity" evidence="1">
    <location>
        <begin position="21"/>
        <end position="39"/>
    </location>
</feature>
<accession>A0A387B9D1</accession>
<keyword evidence="3" id="KW-1185">Reference proteome</keyword>
<dbReference type="EMBL" id="CP032630">
    <property type="protein sequence ID" value="AYF98368.1"/>
    <property type="molecule type" value="Genomic_DNA"/>
</dbReference>
<dbReference type="OrthoDB" id="3264966at2"/>
<sequence length="549" mass="54233">MTDAEQPTPDVGPTPEEDVVPENVVPEETVPAEAVAPDETVPEEETADTTSAPRGRGRARAATIISLRIVRGLVGAAAAVVVVGGVGLVPLPTIGIEPLATTVTPEPAEPLRLCAGSLLRLGDDTGANAGQASAVGTPRLTVAAEGGTASQAPLAGSDAGTGGTPQAPTLLSAPADATALAGAQAQTATGAGDLEGLAVSACTEPSSSQWLVGGSMTVGRTTMLLIANPTAVTAEVTLRIWGESGPVSAPGMSGIRVAPGTQRVLPLTGFAPGLASPVVHVEARGGQVVAALQTSVIRVLDPGGVDTVSAGVAPSRTSVVPAVRIADEEGVSSVLGIADYADLEAVARIGNPGETDASVELSLLPADEGGTASSFQLTVPAGTTTDVPLSSALELGEAPIPDGSYSVVFSSDQPVVTAVRASTTPVADVDADGTPEPGDADLAWFAAAPVLGDGAAVAVADAPSPVLVAYNPDNAERTLTLTPIGGGESLTLVVPPARPASIALDRDTVYLLDGAVGLRAGVTFAASGRVGGYTVTSPREGDSPLVVRP</sequence>
<feature type="region of interest" description="Disordered" evidence="1">
    <location>
        <begin position="145"/>
        <end position="170"/>
    </location>
</feature>
<dbReference type="Pfam" id="PF18986">
    <property type="entry name" value="DUF5719"/>
    <property type="match status" value="1"/>
</dbReference>
<organism evidence="2 3">
    <name type="scientific">Protaetiibacter intestinalis</name>
    <dbReference type="NCBI Taxonomy" id="2419774"/>
    <lineage>
        <taxon>Bacteria</taxon>
        <taxon>Bacillati</taxon>
        <taxon>Actinomycetota</taxon>
        <taxon>Actinomycetes</taxon>
        <taxon>Micrococcales</taxon>
        <taxon>Microbacteriaceae</taxon>
        <taxon>Protaetiibacter</taxon>
    </lineage>
</organism>
<evidence type="ECO:0000256" key="1">
    <source>
        <dbReference type="SAM" id="MobiDB-lite"/>
    </source>
</evidence>
<dbReference type="RefSeq" id="WP_120762715.1">
    <property type="nucleotide sequence ID" value="NZ_CP032630.1"/>
</dbReference>
<gene>
    <name evidence="2" type="ORF">D7I47_08925</name>
</gene>
<evidence type="ECO:0000313" key="3">
    <source>
        <dbReference type="Proteomes" id="UP000278886"/>
    </source>
</evidence>
<dbReference type="Proteomes" id="UP000278886">
    <property type="component" value="Chromosome"/>
</dbReference>
<evidence type="ECO:0008006" key="4">
    <source>
        <dbReference type="Google" id="ProtNLM"/>
    </source>
</evidence>